<reference evidence="3 4" key="1">
    <citation type="journal article" date="2013" name="Proc. Natl. Acad. Sci. U.S.A.">
        <title>Fine-scale variation in meiotic recombination in Mimulus inferred from population shotgun sequencing.</title>
        <authorList>
            <person name="Hellsten U."/>
            <person name="Wright K.M."/>
            <person name="Jenkins J."/>
            <person name="Shu S."/>
            <person name="Yuan Y."/>
            <person name="Wessler S.R."/>
            <person name="Schmutz J."/>
            <person name="Willis J.H."/>
            <person name="Rokhsar D.S."/>
        </authorList>
    </citation>
    <scope>NUCLEOTIDE SEQUENCE [LARGE SCALE GENOMIC DNA]</scope>
    <source>
        <strain evidence="4">cv. DUN x IM62</strain>
    </source>
</reference>
<dbReference type="EMBL" id="KI630276">
    <property type="protein sequence ID" value="EYU42830.1"/>
    <property type="molecule type" value="Genomic_DNA"/>
</dbReference>
<dbReference type="eggNOG" id="ENOG502S4XE">
    <property type="taxonomic scope" value="Eukaryota"/>
</dbReference>
<sequence length="177" mass="19331">MAISQTMSNPSDNWMLQYQTEFSGIGQTEVPPTTAAAAAAAARVNNLSPDQGRVAKPIRRRSRASRRTPTTLLNTDATNFRAMVQQFTGGPAASFAARPQIPSSGGAALNYIEHATNMDPARGFRVQYPNPNQQQQQHMFLMDSMHGGGGLPAAPPGNASENDHQNRNYHNYMRFDQ</sequence>
<evidence type="ECO:0000313" key="4">
    <source>
        <dbReference type="Proteomes" id="UP000030748"/>
    </source>
</evidence>
<dbReference type="OrthoDB" id="1726347at2759"/>
<dbReference type="InterPro" id="IPR008889">
    <property type="entry name" value="VQ"/>
</dbReference>
<keyword evidence="4" id="KW-1185">Reference proteome</keyword>
<evidence type="ECO:0000313" key="3">
    <source>
        <dbReference type="EMBL" id="EYU42830.1"/>
    </source>
</evidence>
<dbReference type="InterPro" id="IPR039609">
    <property type="entry name" value="VQ_15/22"/>
</dbReference>
<proteinExistence type="predicted"/>
<dbReference type="Proteomes" id="UP000030748">
    <property type="component" value="Unassembled WGS sequence"/>
</dbReference>
<evidence type="ECO:0000256" key="1">
    <source>
        <dbReference type="SAM" id="MobiDB-lite"/>
    </source>
</evidence>
<gene>
    <name evidence="3" type="ORF">MIMGU_mgv1a019378mg</name>
</gene>
<dbReference type="Pfam" id="PF05678">
    <property type="entry name" value="VQ"/>
    <property type="match status" value="1"/>
</dbReference>
<dbReference type="AlphaFoldDB" id="A0A022RV53"/>
<dbReference type="PANTHER" id="PTHR33179">
    <property type="entry name" value="VQ MOTIF-CONTAINING PROTEIN"/>
    <property type="match status" value="1"/>
</dbReference>
<protein>
    <recommendedName>
        <fullName evidence="2">VQ domain-containing protein</fullName>
    </recommendedName>
</protein>
<dbReference type="PhylomeDB" id="A0A022RV53"/>
<name>A0A022RV53_ERYGU</name>
<accession>A0A022RV53</accession>
<evidence type="ECO:0000259" key="2">
    <source>
        <dbReference type="Pfam" id="PF05678"/>
    </source>
</evidence>
<feature type="region of interest" description="Disordered" evidence="1">
    <location>
        <begin position="145"/>
        <end position="177"/>
    </location>
</feature>
<feature type="region of interest" description="Disordered" evidence="1">
    <location>
        <begin position="48"/>
        <end position="68"/>
    </location>
</feature>
<feature type="compositionally biased region" description="Basic residues" evidence="1">
    <location>
        <begin position="56"/>
        <end position="66"/>
    </location>
</feature>
<organism evidence="3 4">
    <name type="scientific">Erythranthe guttata</name>
    <name type="common">Yellow monkey flower</name>
    <name type="synonym">Mimulus guttatus</name>
    <dbReference type="NCBI Taxonomy" id="4155"/>
    <lineage>
        <taxon>Eukaryota</taxon>
        <taxon>Viridiplantae</taxon>
        <taxon>Streptophyta</taxon>
        <taxon>Embryophyta</taxon>
        <taxon>Tracheophyta</taxon>
        <taxon>Spermatophyta</taxon>
        <taxon>Magnoliopsida</taxon>
        <taxon>eudicotyledons</taxon>
        <taxon>Gunneridae</taxon>
        <taxon>Pentapetalae</taxon>
        <taxon>asterids</taxon>
        <taxon>lamiids</taxon>
        <taxon>Lamiales</taxon>
        <taxon>Phrymaceae</taxon>
        <taxon>Erythranthe</taxon>
    </lineage>
</organism>
<feature type="domain" description="VQ" evidence="2">
    <location>
        <begin position="68"/>
        <end position="93"/>
    </location>
</feature>
<dbReference type="KEGG" id="egt:105951950"/>
<dbReference type="PANTHER" id="PTHR33179:SF29">
    <property type="entry name" value="OS06G0666400 PROTEIN"/>
    <property type="match status" value="1"/>
</dbReference>
<dbReference type="STRING" id="4155.A0A022RV53"/>